<protein>
    <submittedName>
        <fullName evidence="1">Uncharacterized protein</fullName>
    </submittedName>
</protein>
<dbReference type="AlphaFoldDB" id="F8L415"/>
<evidence type="ECO:0000313" key="1">
    <source>
        <dbReference type="EMBL" id="CCB90045.1"/>
    </source>
</evidence>
<dbReference type="Proteomes" id="UP000000496">
    <property type="component" value="Chromosome gsn.131"/>
</dbReference>
<reference key="1">
    <citation type="journal article" date="2011" name="Mol. Biol. Evol.">
        <title>Unity in variety -- the pan-genome of the Chlamydiae.</title>
        <authorList>
            <person name="Collingro A."/>
            <person name="Tischler P."/>
            <person name="Weinmaier T."/>
            <person name="Penz T."/>
            <person name="Heinz E."/>
            <person name="Brunham R.C."/>
            <person name="Read T.D."/>
            <person name="Bavoil P.M."/>
            <person name="Sachse K."/>
            <person name="Kahane S."/>
            <person name="Friedman M.G."/>
            <person name="Rattei T."/>
            <person name="Myers G.S.A."/>
            <person name="Horn M."/>
        </authorList>
    </citation>
    <scope>NUCLEOTIDE SEQUENCE</scope>
    <source>
        <strain>Z</strain>
    </source>
</reference>
<reference evidence="1 2" key="2">
    <citation type="journal article" date="2011" name="Mol. Biol. Evol.">
        <title>Unity in variety--the pan-genome of the Chlamydiae.</title>
        <authorList>
            <person name="Collingro A."/>
            <person name="Tischler P."/>
            <person name="Weinmaier T."/>
            <person name="Penz T."/>
            <person name="Heinz E."/>
            <person name="Brunham R.C."/>
            <person name="Read T.D."/>
            <person name="Bavoil P.M."/>
            <person name="Sachse K."/>
            <person name="Kahane S."/>
            <person name="Friedman M.G."/>
            <person name="Rattei T."/>
            <person name="Myers G.S."/>
            <person name="Horn M."/>
        </authorList>
    </citation>
    <scope>NUCLEOTIDE SEQUENCE [LARGE SCALE GENOMIC DNA]</scope>
    <source>
        <strain evidence="2">ATCC VR-1471 / Z</strain>
    </source>
</reference>
<gene>
    <name evidence="1" type="ordered locus">SNE_A21680</name>
</gene>
<accession>F8L415</accession>
<keyword evidence="2" id="KW-1185">Reference proteome</keyword>
<dbReference type="EMBL" id="FR872582">
    <property type="protein sequence ID" value="CCB90045.1"/>
    <property type="molecule type" value="Genomic_DNA"/>
</dbReference>
<evidence type="ECO:0000313" key="2">
    <source>
        <dbReference type="Proteomes" id="UP000000496"/>
    </source>
</evidence>
<dbReference type="KEGG" id="sng:SNE_A21680"/>
<proteinExistence type="predicted"/>
<sequence length="54" mass="6184">MLCLKKDRLVFSSPKNDENLRELSSGNKQNKLRILIKREGFPEGNPEKKGEIKG</sequence>
<dbReference type="HOGENOM" id="CLU_3048017_0_0_0"/>
<organism evidence="1 2">
    <name type="scientific">Simkania negevensis (strain ATCC VR-1471 / DSM 27360 / Z)</name>
    <dbReference type="NCBI Taxonomy" id="331113"/>
    <lineage>
        <taxon>Bacteria</taxon>
        <taxon>Pseudomonadati</taxon>
        <taxon>Chlamydiota</taxon>
        <taxon>Chlamydiia</taxon>
        <taxon>Parachlamydiales</taxon>
        <taxon>Simkaniaceae</taxon>
        <taxon>Simkania</taxon>
    </lineage>
</organism>
<name>F8L415_SIMNZ</name>